<dbReference type="Proteomes" id="UP000002754">
    <property type="component" value="Unassembled WGS sequence"/>
</dbReference>
<dbReference type="RefSeq" id="WP_003324542.1">
    <property type="nucleotide sequence ID" value="NZ_ALPT02000008.1"/>
</dbReference>
<dbReference type="PANTHER" id="PTHR34796:SF1">
    <property type="entry name" value="EXPRESSED PROTEIN"/>
    <property type="match status" value="1"/>
</dbReference>
<protein>
    <recommendedName>
        <fullName evidence="5">DUF309 domain-containing protein</fullName>
    </recommendedName>
</protein>
<accession>A0A094YYF7</accession>
<reference evidence="2 4" key="2">
    <citation type="submission" date="2014-01" db="EMBL/GenBank/DDBJ databases">
        <title>Draft genome sequencing of Bacillus alcalophilus CGMCC 1.3604.</title>
        <authorList>
            <person name="Yang J."/>
            <person name="Diao L."/>
            <person name="Yang S."/>
        </authorList>
    </citation>
    <scope>NUCLEOTIDE SEQUENCE [LARGE SCALE GENOMIC DNA]</scope>
    <source>
        <strain evidence="2 4">CGMCC 1.3604</strain>
    </source>
</reference>
<evidence type="ECO:0000313" key="1">
    <source>
        <dbReference type="EMBL" id="KGA98572.1"/>
    </source>
</evidence>
<dbReference type="EMBL" id="JALP01000032">
    <property type="protein sequence ID" value="THG91965.1"/>
    <property type="molecule type" value="Genomic_DNA"/>
</dbReference>
<dbReference type="OrthoDB" id="165483at2"/>
<sequence length="176" mass="21039">MYPKAYIDYLTYFHVNHDYFECHEVLEEYWKEKTAKHREIIWVGLIQLSVGLYHERRGNILGADKMLSRAATIFTNNQPALERLSINPELLIKTVEERISQLPNHKNHPFEPIQLPLLDHSLLSKMEKRRGELKLEWQKDGTVPDPFIINKHRLRDRSEVIEERELERLKRQRSSS</sequence>
<dbReference type="SUPFAM" id="SSF140663">
    <property type="entry name" value="TTHA0068-like"/>
    <property type="match status" value="1"/>
</dbReference>
<keyword evidence="3" id="KW-1185">Reference proteome</keyword>
<comment type="caution">
    <text evidence="1">The sequence shown here is derived from an EMBL/GenBank/DDBJ whole genome shotgun (WGS) entry which is preliminary data.</text>
</comment>
<dbReference type="eggNOG" id="COG1547">
    <property type="taxonomic scope" value="Bacteria"/>
</dbReference>
<name>A0A094YYF7_ALKAL</name>
<dbReference type="AlphaFoldDB" id="A0A094YYF7"/>
<evidence type="ECO:0000313" key="2">
    <source>
        <dbReference type="EMBL" id="THG91965.1"/>
    </source>
</evidence>
<evidence type="ECO:0008006" key="5">
    <source>
        <dbReference type="Google" id="ProtNLM"/>
    </source>
</evidence>
<proteinExistence type="predicted"/>
<dbReference type="Pfam" id="PF03745">
    <property type="entry name" value="DUF309"/>
    <property type="match status" value="1"/>
</dbReference>
<evidence type="ECO:0000313" key="4">
    <source>
        <dbReference type="Proteomes" id="UP000297014"/>
    </source>
</evidence>
<dbReference type="PANTHER" id="PTHR34796">
    <property type="entry name" value="EXPRESSED PROTEIN"/>
    <property type="match status" value="1"/>
</dbReference>
<dbReference type="STRING" id="1218173.BALCAV_0203535"/>
<dbReference type="EMBL" id="ALPT02000008">
    <property type="protein sequence ID" value="KGA98572.1"/>
    <property type="molecule type" value="Genomic_DNA"/>
</dbReference>
<gene>
    <name evidence="2" type="ORF">AJ85_21715</name>
    <name evidence="1" type="ORF">BALCAV_0203535</name>
</gene>
<dbReference type="InterPro" id="IPR005500">
    <property type="entry name" value="DUF309"/>
</dbReference>
<organism evidence="1 3">
    <name type="scientific">Alkalihalobacillus alcalophilus ATCC 27647 = CGMCC 1.3604</name>
    <dbReference type="NCBI Taxonomy" id="1218173"/>
    <lineage>
        <taxon>Bacteria</taxon>
        <taxon>Bacillati</taxon>
        <taxon>Bacillota</taxon>
        <taxon>Bacilli</taxon>
        <taxon>Bacillales</taxon>
        <taxon>Bacillaceae</taxon>
        <taxon>Alkalihalobacillus</taxon>
    </lineage>
</organism>
<dbReference type="Proteomes" id="UP000297014">
    <property type="component" value="Unassembled WGS sequence"/>
</dbReference>
<dbReference type="InterPro" id="IPR023203">
    <property type="entry name" value="TTHA0068_sf"/>
</dbReference>
<reference evidence="1 3" key="1">
    <citation type="journal article" date="2014" name="Genome Announc.">
        <title>Draft Genome Sequence of Bacillus alcalophilus AV1934, a Classic Alkaliphile Isolated from Human Feces in 1934.</title>
        <authorList>
            <person name="Attie O."/>
            <person name="Jayaprakash A."/>
            <person name="Shah H."/>
            <person name="Paulsen I.T."/>
            <person name="Morino M."/>
            <person name="Takahashi Y."/>
            <person name="Narumi I."/>
            <person name="Sachidanandam R."/>
            <person name="Satoh K."/>
            <person name="Ito M."/>
            <person name="Krulwich T.A."/>
        </authorList>
    </citation>
    <scope>NUCLEOTIDE SEQUENCE [LARGE SCALE GENOMIC DNA]</scope>
    <source>
        <strain evidence="1 3">AV1934</strain>
    </source>
</reference>
<evidence type="ECO:0000313" key="3">
    <source>
        <dbReference type="Proteomes" id="UP000002754"/>
    </source>
</evidence>
<dbReference type="Gene3D" id="1.10.3450.10">
    <property type="entry name" value="TTHA0068-like"/>
    <property type="match status" value="1"/>
</dbReference>